<feature type="compositionally biased region" description="Polar residues" evidence="1">
    <location>
        <begin position="28"/>
        <end position="39"/>
    </location>
</feature>
<gene>
    <name evidence="2" type="ORF">SeMB42_g01737</name>
</gene>
<reference evidence="2 3" key="1">
    <citation type="journal article" date="2019" name="Sci. Rep.">
        <title>Comparative genomics of chytrid fungi reveal insights into the obligate biotrophic and pathogenic lifestyle of Synchytrium endobioticum.</title>
        <authorList>
            <person name="van de Vossenberg B.T.L.H."/>
            <person name="Warris S."/>
            <person name="Nguyen H.D.T."/>
            <person name="van Gent-Pelzer M.P.E."/>
            <person name="Joly D.L."/>
            <person name="van de Geest H.C."/>
            <person name="Bonants P.J.M."/>
            <person name="Smith D.S."/>
            <person name="Levesque C.A."/>
            <person name="van der Lee T.A.J."/>
        </authorList>
    </citation>
    <scope>NUCLEOTIDE SEQUENCE [LARGE SCALE GENOMIC DNA]</scope>
    <source>
        <strain evidence="2 3">MB42</strain>
    </source>
</reference>
<protein>
    <submittedName>
        <fullName evidence="2">Uncharacterized protein</fullName>
    </submittedName>
</protein>
<proteinExistence type="predicted"/>
<dbReference type="AlphaFoldDB" id="A0A507DL23"/>
<feature type="compositionally biased region" description="Polar residues" evidence="1">
    <location>
        <begin position="54"/>
        <end position="75"/>
    </location>
</feature>
<dbReference type="EMBL" id="QEAN01000047">
    <property type="protein sequence ID" value="TPX51955.1"/>
    <property type="molecule type" value="Genomic_DNA"/>
</dbReference>
<dbReference type="Proteomes" id="UP000317494">
    <property type="component" value="Unassembled WGS sequence"/>
</dbReference>
<dbReference type="VEuPathDB" id="FungiDB:SeMB42_g01737"/>
<sequence length="75" mass="8592">MALRRHTHRLRHARPPRRCKFTDEIRQASIQNPTSTPPAISTHARRHTHPTIKAATTSHRITSPSEGQAQKTSYF</sequence>
<organism evidence="2 3">
    <name type="scientific">Synchytrium endobioticum</name>
    <dbReference type="NCBI Taxonomy" id="286115"/>
    <lineage>
        <taxon>Eukaryota</taxon>
        <taxon>Fungi</taxon>
        <taxon>Fungi incertae sedis</taxon>
        <taxon>Chytridiomycota</taxon>
        <taxon>Chytridiomycota incertae sedis</taxon>
        <taxon>Chytridiomycetes</taxon>
        <taxon>Synchytriales</taxon>
        <taxon>Synchytriaceae</taxon>
        <taxon>Synchytrium</taxon>
    </lineage>
</organism>
<keyword evidence="3" id="KW-1185">Reference proteome</keyword>
<feature type="region of interest" description="Disordered" evidence="1">
    <location>
        <begin position="27"/>
        <end position="75"/>
    </location>
</feature>
<comment type="caution">
    <text evidence="2">The sequence shown here is derived from an EMBL/GenBank/DDBJ whole genome shotgun (WGS) entry which is preliminary data.</text>
</comment>
<name>A0A507DL23_9FUNG</name>
<evidence type="ECO:0000313" key="2">
    <source>
        <dbReference type="EMBL" id="TPX51955.1"/>
    </source>
</evidence>
<accession>A0A507DL23</accession>
<evidence type="ECO:0000313" key="3">
    <source>
        <dbReference type="Proteomes" id="UP000317494"/>
    </source>
</evidence>
<evidence type="ECO:0000256" key="1">
    <source>
        <dbReference type="SAM" id="MobiDB-lite"/>
    </source>
</evidence>